<evidence type="ECO:0000313" key="2">
    <source>
        <dbReference type="EMBL" id="TKD03566.1"/>
    </source>
</evidence>
<comment type="caution">
    <text evidence="2">The sequence shown here is derived from an EMBL/GenBank/DDBJ whole genome shotgun (WGS) entry which is preliminary data.</text>
</comment>
<dbReference type="PROSITE" id="PS51269">
    <property type="entry name" value="COMM"/>
    <property type="match status" value="1"/>
</dbReference>
<keyword evidence="3" id="KW-1185">Reference proteome</keyword>
<protein>
    <recommendedName>
        <fullName evidence="1">COMM domain-containing protein</fullName>
    </recommendedName>
</protein>
<accession>A0A4U1J851</accession>
<dbReference type="EMBL" id="SSMQ01000028">
    <property type="protein sequence ID" value="TKD03566.1"/>
    <property type="molecule type" value="Genomic_DNA"/>
</dbReference>
<gene>
    <name evidence="2" type="ORF">E8A74_25540</name>
</gene>
<dbReference type="OrthoDB" id="5509032at2"/>
<sequence>MTVPLFCLGGKPAPEAIVDDLKTLARLPERARARFWDALGPALPDPLPASVEATLDTFARAFEAPPDDLARALKASRFLVREACARGLERGRFEEDVVRLAGGALSPEAAVIAPILLSRYDAVRASLGAAAYRDTLTDHGVVLESIEWRLDAVLASSRGDAGAAKIAVLTLGYRDGDQKDRITLHLSPEKLEELRRACERMSS</sequence>
<dbReference type="AlphaFoldDB" id="A0A4U1J851"/>
<feature type="domain" description="COMM" evidence="1">
    <location>
        <begin position="142"/>
        <end position="203"/>
    </location>
</feature>
<name>A0A4U1J851_9BACT</name>
<dbReference type="InterPro" id="IPR017920">
    <property type="entry name" value="COMM"/>
</dbReference>
<evidence type="ECO:0000259" key="1">
    <source>
        <dbReference type="PROSITE" id="PS51269"/>
    </source>
</evidence>
<organism evidence="2 3">
    <name type="scientific">Polyangium fumosum</name>
    <dbReference type="NCBI Taxonomy" id="889272"/>
    <lineage>
        <taxon>Bacteria</taxon>
        <taxon>Pseudomonadati</taxon>
        <taxon>Myxococcota</taxon>
        <taxon>Polyangia</taxon>
        <taxon>Polyangiales</taxon>
        <taxon>Polyangiaceae</taxon>
        <taxon>Polyangium</taxon>
    </lineage>
</organism>
<proteinExistence type="predicted"/>
<reference evidence="2 3" key="1">
    <citation type="submission" date="2019-04" db="EMBL/GenBank/DDBJ databases">
        <authorList>
            <person name="Li Y."/>
            <person name="Wang J."/>
        </authorList>
    </citation>
    <scope>NUCLEOTIDE SEQUENCE [LARGE SCALE GENOMIC DNA]</scope>
    <source>
        <strain evidence="2 3">DSM 14668</strain>
    </source>
</reference>
<dbReference type="RefSeq" id="WP_136931687.1">
    <property type="nucleotide sequence ID" value="NZ_SSMQ01000028.1"/>
</dbReference>
<dbReference type="Proteomes" id="UP000309215">
    <property type="component" value="Unassembled WGS sequence"/>
</dbReference>
<dbReference type="Pfam" id="PF07258">
    <property type="entry name" value="COMM_domain"/>
    <property type="match status" value="1"/>
</dbReference>
<evidence type="ECO:0000313" key="3">
    <source>
        <dbReference type="Proteomes" id="UP000309215"/>
    </source>
</evidence>